<protein>
    <recommendedName>
        <fullName evidence="2">NERD domain-containing protein</fullName>
    </recommendedName>
</protein>
<evidence type="ECO:0008006" key="2">
    <source>
        <dbReference type="Google" id="ProtNLM"/>
    </source>
</evidence>
<comment type="caution">
    <text evidence="1">The sequence shown here is derived from an EMBL/GenBank/DDBJ whole genome shotgun (WGS) entry which is preliminary data.</text>
</comment>
<proteinExistence type="predicted"/>
<dbReference type="EMBL" id="LAZR01003753">
    <property type="protein sequence ID" value="KKN15036.1"/>
    <property type="molecule type" value="Genomic_DNA"/>
</dbReference>
<sequence>MTEQELARSVVAWLAAQHYDVYQEVQVTELGPIADIVVDVDGWGWVIECKTTLGLHVLGQAHRWQRSGVTRVSVATPAKGSARAAAEMATLICLRFGIGRLSVVGSEVVEKHEPRFTRPPSRLRRRERDILRACHEGHLRCASAGSAQGGHWTPYRETIAGVREFLAGRDWTPVREIVAEVTHHYITASTARSCLAKNLRTIEVGKGWIEYRLNGRRGEFRLRGPA</sequence>
<reference evidence="1" key="1">
    <citation type="journal article" date="2015" name="Nature">
        <title>Complex archaea that bridge the gap between prokaryotes and eukaryotes.</title>
        <authorList>
            <person name="Spang A."/>
            <person name="Saw J.H."/>
            <person name="Jorgensen S.L."/>
            <person name="Zaremba-Niedzwiedzka K."/>
            <person name="Martijn J."/>
            <person name="Lind A.E."/>
            <person name="van Eijk R."/>
            <person name="Schleper C."/>
            <person name="Guy L."/>
            <person name="Ettema T.J."/>
        </authorList>
    </citation>
    <scope>NUCLEOTIDE SEQUENCE</scope>
</reference>
<accession>A0A0F9QPF7</accession>
<evidence type="ECO:0000313" key="1">
    <source>
        <dbReference type="EMBL" id="KKN15036.1"/>
    </source>
</evidence>
<name>A0A0F9QPF7_9ZZZZ</name>
<dbReference type="AlphaFoldDB" id="A0A0F9QPF7"/>
<gene>
    <name evidence="1" type="ORF">LCGC14_0989990</name>
</gene>
<organism evidence="1">
    <name type="scientific">marine sediment metagenome</name>
    <dbReference type="NCBI Taxonomy" id="412755"/>
    <lineage>
        <taxon>unclassified sequences</taxon>
        <taxon>metagenomes</taxon>
        <taxon>ecological metagenomes</taxon>
    </lineage>
</organism>